<protein>
    <submittedName>
        <fullName evidence="2">PilN domain-containing protein</fullName>
    </submittedName>
</protein>
<sequence length="215" mass="22734">MRQQINLFNPALQHQATRFSAAAMAAASGALVLGLLAMVGWGQLRLAQLQGEADTVTRRLEGAHKRLAGVEAEFKPRASDPAMSAQLAEAEQQHAALRHVAQVIERGELGNTQGYAEYFRAMARQSTDGLWLTAVSIGGAGREIGVQGRALDPAMVPGFLSRLRSEPVLQGKAVGSLQIGEAQALKQSGPDGKESSVAAPYVEFSLQPVPEGAKP</sequence>
<proteinExistence type="predicted"/>
<evidence type="ECO:0000256" key="1">
    <source>
        <dbReference type="SAM" id="Phobius"/>
    </source>
</evidence>
<keyword evidence="1" id="KW-1133">Transmembrane helix</keyword>
<dbReference type="Pfam" id="PF05137">
    <property type="entry name" value="PilN"/>
    <property type="match status" value="1"/>
</dbReference>
<keyword evidence="3" id="KW-1185">Reference proteome</keyword>
<reference evidence="3" key="1">
    <citation type="journal article" date="2019" name="Int. J. Syst. Evol. Microbiol.">
        <title>The Global Catalogue of Microorganisms (GCM) 10K type strain sequencing project: providing services to taxonomists for standard genome sequencing and annotation.</title>
        <authorList>
            <consortium name="The Broad Institute Genomics Platform"/>
            <consortium name="The Broad Institute Genome Sequencing Center for Infectious Disease"/>
            <person name="Wu L."/>
            <person name="Ma J."/>
        </authorList>
    </citation>
    <scope>NUCLEOTIDE SEQUENCE [LARGE SCALE GENOMIC DNA]</scope>
    <source>
        <strain evidence="3">CGMCC 4.5798</strain>
    </source>
</reference>
<gene>
    <name evidence="2" type="ORF">ACFPO9_02370</name>
</gene>
<evidence type="ECO:0000313" key="2">
    <source>
        <dbReference type="EMBL" id="MFC5547358.1"/>
    </source>
</evidence>
<comment type="caution">
    <text evidence="2">The sequence shown here is derived from an EMBL/GenBank/DDBJ whole genome shotgun (WGS) entry which is preliminary data.</text>
</comment>
<dbReference type="RefSeq" id="WP_379766482.1">
    <property type="nucleotide sequence ID" value="NZ_JBHSMZ010000001.1"/>
</dbReference>
<dbReference type="EMBL" id="JBHSMZ010000001">
    <property type="protein sequence ID" value="MFC5547358.1"/>
    <property type="molecule type" value="Genomic_DNA"/>
</dbReference>
<keyword evidence="1" id="KW-0472">Membrane</keyword>
<organism evidence="2 3">
    <name type="scientific">Massilia aerilata</name>
    <dbReference type="NCBI Taxonomy" id="453817"/>
    <lineage>
        <taxon>Bacteria</taxon>
        <taxon>Pseudomonadati</taxon>
        <taxon>Pseudomonadota</taxon>
        <taxon>Betaproteobacteria</taxon>
        <taxon>Burkholderiales</taxon>
        <taxon>Oxalobacteraceae</taxon>
        <taxon>Telluria group</taxon>
        <taxon>Massilia</taxon>
    </lineage>
</organism>
<accession>A0ABW0RV88</accession>
<dbReference type="Proteomes" id="UP001596086">
    <property type="component" value="Unassembled WGS sequence"/>
</dbReference>
<feature type="transmembrane region" description="Helical" evidence="1">
    <location>
        <begin position="21"/>
        <end position="41"/>
    </location>
</feature>
<evidence type="ECO:0000313" key="3">
    <source>
        <dbReference type="Proteomes" id="UP001596086"/>
    </source>
</evidence>
<name>A0ABW0RV88_9BURK</name>
<keyword evidence="1" id="KW-0812">Transmembrane</keyword>
<dbReference type="InterPro" id="IPR007813">
    <property type="entry name" value="PilN"/>
</dbReference>